<proteinExistence type="predicted"/>
<dbReference type="RefSeq" id="WP_185064841.1">
    <property type="nucleotide sequence ID" value="NZ_BAABJP010000003.1"/>
</dbReference>
<evidence type="ECO:0000313" key="2">
    <source>
        <dbReference type="EMBL" id="GAA5147657.1"/>
    </source>
</evidence>
<dbReference type="Proteomes" id="UP001428817">
    <property type="component" value="Unassembled WGS sequence"/>
</dbReference>
<keyword evidence="3" id="KW-1185">Reference proteome</keyword>
<evidence type="ECO:0000259" key="1">
    <source>
        <dbReference type="PROSITE" id="PS51819"/>
    </source>
</evidence>
<dbReference type="SUPFAM" id="SSF54593">
    <property type="entry name" value="Glyoxalase/Bleomycin resistance protein/Dihydroxybiphenyl dioxygenase"/>
    <property type="match status" value="1"/>
</dbReference>
<dbReference type="InterPro" id="IPR029068">
    <property type="entry name" value="Glyas_Bleomycin-R_OHBP_Dase"/>
</dbReference>
<gene>
    <name evidence="2" type="ORF">GCM10023321_08780</name>
</gene>
<dbReference type="InterPro" id="IPR004360">
    <property type="entry name" value="Glyas_Fos-R_dOase_dom"/>
</dbReference>
<evidence type="ECO:0000313" key="3">
    <source>
        <dbReference type="Proteomes" id="UP001428817"/>
    </source>
</evidence>
<dbReference type="Pfam" id="PF00903">
    <property type="entry name" value="Glyoxalase"/>
    <property type="match status" value="1"/>
</dbReference>
<name>A0ABP9PM21_9PSEU</name>
<protein>
    <submittedName>
        <fullName evidence="2">VOC family protein</fullName>
    </submittedName>
</protein>
<dbReference type="Gene3D" id="3.30.720.120">
    <property type="match status" value="1"/>
</dbReference>
<dbReference type="PANTHER" id="PTHR34109">
    <property type="entry name" value="BNAUNNG04460D PROTEIN-RELATED"/>
    <property type="match status" value="1"/>
</dbReference>
<reference evidence="3" key="1">
    <citation type="journal article" date="2019" name="Int. J. Syst. Evol. Microbiol.">
        <title>The Global Catalogue of Microorganisms (GCM) 10K type strain sequencing project: providing services to taxonomists for standard genome sequencing and annotation.</title>
        <authorList>
            <consortium name="The Broad Institute Genomics Platform"/>
            <consortium name="The Broad Institute Genome Sequencing Center for Infectious Disease"/>
            <person name="Wu L."/>
            <person name="Ma J."/>
        </authorList>
    </citation>
    <scope>NUCLEOTIDE SEQUENCE [LARGE SCALE GENOMIC DNA]</scope>
    <source>
        <strain evidence="3">JCM 18303</strain>
    </source>
</reference>
<dbReference type="InterPro" id="IPR037523">
    <property type="entry name" value="VOC_core"/>
</dbReference>
<dbReference type="PROSITE" id="PS51819">
    <property type="entry name" value="VOC"/>
    <property type="match status" value="1"/>
</dbReference>
<accession>A0ABP9PM21</accession>
<comment type="caution">
    <text evidence="2">The sequence shown here is derived from an EMBL/GenBank/DDBJ whole genome shotgun (WGS) entry which is preliminary data.</text>
</comment>
<sequence length="138" mass="14649">MTDNEHAPSVYPTLRYDDARAAIEFLTKSLGLVAGDVHEGPDGQVMHAELSWGNGVVMVSSRPSGEPDVFDTGTAVIYLAVDDPDAAHDRAVAAGAEIVRGLTDQDYGSRDFAARDPEGNVWSFGTYRPAAVTPATRG</sequence>
<organism evidence="2 3">
    <name type="scientific">Pseudonocardia eucalypti</name>
    <dbReference type="NCBI Taxonomy" id="648755"/>
    <lineage>
        <taxon>Bacteria</taxon>
        <taxon>Bacillati</taxon>
        <taxon>Actinomycetota</taxon>
        <taxon>Actinomycetes</taxon>
        <taxon>Pseudonocardiales</taxon>
        <taxon>Pseudonocardiaceae</taxon>
        <taxon>Pseudonocardia</taxon>
    </lineage>
</organism>
<dbReference type="Gene3D" id="3.30.720.110">
    <property type="match status" value="1"/>
</dbReference>
<dbReference type="EMBL" id="BAABJP010000003">
    <property type="protein sequence ID" value="GAA5147657.1"/>
    <property type="molecule type" value="Genomic_DNA"/>
</dbReference>
<dbReference type="PANTHER" id="PTHR34109:SF1">
    <property type="entry name" value="VOC DOMAIN-CONTAINING PROTEIN"/>
    <property type="match status" value="1"/>
</dbReference>
<feature type="domain" description="VOC" evidence="1">
    <location>
        <begin position="8"/>
        <end position="127"/>
    </location>
</feature>